<gene>
    <name evidence="2" type="ORF">COLO4_33965</name>
</gene>
<dbReference type="OrthoDB" id="10372871at2759"/>
<name>A0A1R3GPR1_9ROSI</name>
<proteinExistence type="predicted"/>
<feature type="region of interest" description="Disordered" evidence="1">
    <location>
        <begin position="1"/>
        <end position="51"/>
    </location>
</feature>
<dbReference type="Proteomes" id="UP000187203">
    <property type="component" value="Unassembled WGS sequence"/>
</dbReference>
<dbReference type="EMBL" id="AWUE01021986">
    <property type="protein sequence ID" value="OMO60039.1"/>
    <property type="molecule type" value="Genomic_DNA"/>
</dbReference>
<comment type="caution">
    <text evidence="2">The sequence shown here is derived from an EMBL/GenBank/DDBJ whole genome shotgun (WGS) entry which is preliminary data.</text>
</comment>
<organism evidence="2 3">
    <name type="scientific">Corchorus olitorius</name>
    <dbReference type="NCBI Taxonomy" id="93759"/>
    <lineage>
        <taxon>Eukaryota</taxon>
        <taxon>Viridiplantae</taxon>
        <taxon>Streptophyta</taxon>
        <taxon>Embryophyta</taxon>
        <taxon>Tracheophyta</taxon>
        <taxon>Spermatophyta</taxon>
        <taxon>Magnoliopsida</taxon>
        <taxon>eudicotyledons</taxon>
        <taxon>Gunneridae</taxon>
        <taxon>Pentapetalae</taxon>
        <taxon>rosids</taxon>
        <taxon>malvids</taxon>
        <taxon>Malvales</taxon>
        <taxon>Malvaceae</taxon>
        <taxon>Grewioideae</taxon>
        <taxon>Apeibeae</taxon>
        <taxon>Corchorus</taxon>
    </lineage>
</organism>
<evidence type="ECO:0000256" key="1">
    <source>
        <dbReference type="SAM" id="MobiDB-lite"/>
    </source>
</evidence>
<evidence type="ECO:0000313" key="2">
    <source>
        <dbReference type="EMBL" id="OMO60039.1"/>
    </source>
</evidence>
<accession>A0A1R3GPR1</accession>
<dbReference type="AlphaFoldDB" id="A0A1R3GPR1"/>
<sequence>MEGGDNTETFFGSIYGEKKGDYGEQSSNQNKEDEHNCKDNGDPRQRPWLEN</sequence>
<reference evidence="3" key="1">
    <citation type="submission" date="2013-09" db="EMBL/GenBank/DDBJ databases">
        <title>Corchorus olitorius genome sequencing.</title>
        <authorList>
            <person name="Alam M."/>
            <person name="Haque M.S."/>
            <person name="Islam M.S."/>
            <person name="Emdad E.M."/>
            <person name="Islam M.M."/>
            <person name="Ahmed B."/>
            <person name="Halim A."/>
            <person name="Hossen Q.M.M."/>
            <person name="Hossain M.Z."/>
            <person name="Ahmed R."/>
            <person name="Khan M.M."/>
            <person name="Islam R."/>
            <person name="Rashid M.M."/>
            <person name="Khan S.A."/>
            <person name="Rahman M.S."/>
            <person name="Alam M."/>
            <person name="Yahiya A.S."/>
            <person name="Khan M.S."/>
            <person name="Azam M.S."/>
            <person name="Haque T."/>
            <person name="Lashkar M.Z.H."/>
            <person name="Akhand A.I."/>
            <person name="Morshed G."/>
            <person name="Roy S."/>
            <person name="Uddin K.S."/>
            <person name="Rabeya T."/>
            <person name="Hossain A.S."/>
            <person name="Chowdhury A."/>
            <person name="Snigdha A.R."/>
            <person name="Mortoza M.S."/>
            <person name="Matin S.A."/>
            <person name="Hoque S.M.E."/>
            <person name="Islam M.K."/>
            <person name="Roy D.K."/>
            <person name="Haider R."/>
            <person name="Moosa M.M."/>
            <person name="Elias S.M."/>
            <person name="Hasan A.M."/>
            <person name="Jahan S."/>
            <person name="Shafiuddin M."/>
            <person name="Mahmood N."/>
            <person name="Shommy N.S."/>
        </authorList>
    </citation>
    <scope>NUCLEOTIDE SEQUENCE [LARGE SCALE GENOMIC DNA]</scope>
    <source>
        <strain evidence="3">cv. O-4</strain>
    </source>
</reference>
<feature type="compositionally biased region" description="Basic and acidic residues" evidence="1">
    <location>
        <begin position="30"/>
        <end position="51"/>
    </location>
</feature>
<feature type="compositionally biased region" description="Polar residues" evidence="1">
    <location>
        <begin position="1"/>
        <end position="10"/>
    </location>
</feature>
<protein>
    <submittedName>
        <fullName evidence="2">Uncharacterized protein</fullName>
    </submittedName>
</protein>
<evidence type="ECO:0000313" key="3">
    <source>
        <dbReference type="Proteomes" id="UP000187203"/>
    </source>
</evidence>
<keyword evidence="3" id="KW-1185">Reference proteome</keyword>